<dbReference type="EMBL" id="CAJOBG010115245">
    <property type="protein sequence ID" value="CAF4756047.1"/>
    <property type="molecule type" value="Genomic_DNA"/>
</dbReference>
<protein>
    <submittedName>
        <fullName evidence="2">Uncharacterized protein</fullName>
    </submittedName>
</protein>
<dbReference type="AlphaFoldDB" id="A0A821LS61"/>
<organism evidence="2 3">
    <name type="scientific">Rotaria magnacalcarata</name>
    <dbReference type="NCBI Taxonomy" id="392030"/>
    <lineage>
        <taxon>Eukaryota</taxon>
        <taxon>Metazoa</taxon>
        <taxon>Spiralia</taxon>
        <taxon>Gnathifera</taxon>
        <taxon>Rotifera</taxon>
        <taxon>Eurotatoria</taxon>
        <taxon>Bdelloidea</taxon>
        <taxon>Philodinida</taxon>
        <taxon>Philodinidae</taxon>
        <taxon>Rotaria</taxon>
    </lineage>
</organism>
<evidence type="ECO:0000256" key="1">
    <source>
        <dbReference type="SAM" id="MobiDB-lite"/>
    </source>
</evidence>
<feature type="region of interest" description="Disordered" evidence="1">
    <location>
        <begin position="1"/>
        <end position="27"/>
    </location>
</feature>
<sequence length="27" mass="3074">MITAARLFKPDDIVDNEPEKMQAKNTP</sequence>
<accession>A0A821LS61</accession>
<evidence type="ECO:0000313" key="3">
    <source>
        <dbReference type="Proteomes" id="UP000663866"/>
    </source>
</evidence>
<dbReference type="Proteomes" id="UP000663866">
    <property type="component" value="Unassembled WGS sequence"/>
</dbReference>
<feature type="non-terminal residue" evidence="2">
    <location>
        <position position="27"/>
    </location>
</feature>
<proteinExistence type="predicted"/>
<name>A0A821LS61_9BILA</name>
<feature type="compositionally biased region" description="Basic and acidic residues" evidence="1">
    <location>
        <begin position="8"/>
        <end position="27"/>
    </location>
</feature>
<comment type="caution">
    <text evidence="2">The sequence shown here is derived from an EMBL/GenBank/DDBJ whole genome shotgun (WGS) entry which is preliminary data.</text>
</comment>
<reference evidence="2" key="1">
    <citation type="submission" date="2021-02" db="EMBL/GenBank/DDBJ databases">
        <authorList>
            <person name="Nowell W R."/>
        </authorList>
    </citation>
    <scope>NUCLEOTIDE SEQUENCE</scope>
</reference>
<gene>
    <name evidence="2" type="ORF">OVN521_LOCUS50313</name>
</gene>
<keyword evidence="3" id="KW-1185">Reference proteome</keyword>
<evidence type="ECO:0000313" key="2">
    <source>
        <dbReference type="EMBL" id="CAF4756047.1"/>
    </source>
</evidence>